<reference evidence="4" key="1">
    <citation type="submission" date="2016-06" db="UniProtKB">
        <authorList>
            <consortium name="WormBaseParasite"/>
        </authorList>
    </citation>
    <scope>IDENTIFICATION</scope>
</reference>
<feature type="transmembrane region" description="Helical" evidence="1">
    <location>
        <begin position="335"/>
        <end position="357"/>
    </location>
</feature>
<feature type="transmembrane region" description="Helical" evidence="1">
    <location>
        <begin position="239"/>
        <end position="262"/>
    </location>
</feature>
<keyword evidence="1" id="KW-0812">Transmembrane</keyword>
<dbReference type="AlphaFoldDB" id="A0A183TVF6"/>
<feature type="transmembrane region" description="Helical" evidence="1">
    <location>
        <begin position="144"/>
        <end position="164"/>
    </location>
</feature>
<protein>
    <submittedName>
        <fullName evidence="4">MFS domain-containing protein</fullName>
    </submittedName>
</protein>
<dbReference type="GO" id="GO:0022857">
    <property type="term" value="F:transmembrane transporter activity"/>
    <property type="evidence" value="ECO:0007669"/>
    <property type="project" value="InterPro"/>
</dbReference>
<dbReference type="WBParaSite" id="TCNE_0000022501-mRNA-1">
    <property type="protein sequence ID" value="TCNE_0000022501-mRNA-1"/>
    <property type="gene ID" value="TCNE_0000022501"/>
</dbReference>
<feature type="transmembrane region" description="Helical" evidence="1">
    <location>
        <begin position="306"/>
        <end position="329"/>
    </location>
</feature>
<dbReference type="PANTHER" id="PTHR45757:SF23">
    <property type="entry name" value="MAJOR FACILITATOR SUPERFAMILY (MFS) PROFILE DOMAIN-CONTAINING PROTEIN"/>
    <property type="match status" value="1"/>
</dbReference>
<dbReference type="InterPro" id="IPR011701">
    <property type="entry name" value="MFS"/>
</dbReference>
<feature type="transmembrane region" description="Helical" evidence="1">
    <location>
        <begin position="84"/>
        <end position="106"/>
    </location>
</feature>
<feature type="transmembrane region" description="Helical" evidence="1">
    <location>
        <begin position="402"/>
        <end position="420"/>
    </location>
</feature>
<evidence type="ECO:0000313" key="3">
    <source>
        <dbReference type="Proteomes" id="UP000050794"/>
    </source>
</evidence>
<organism evidence="3 4">
    <name type="scientific">Toxocara canis</name>
    <name type="common">Canine roundworm</name>
    <dbReference type="NCBI Taxonomy" id="6265"/>
    <lineage>
        <taxon>Eukaryota</taxon>
        <taxon>Metazoa</taxon>
        <taxon>Ecdysozoa</taxon>
        <taxon>Nematoda</taxon>
        <taxon>Chromadorea</taxon>
        <taxon>Rhabditida</taxon>
        <taxon>Spirurina</taxon>
        <taxon>Ascaridomorpha</taxon>
        <taxon>Ascaridoidea</taxon>
        <taxon>Toxocaridae</taxon>
        <taxon>Toxocara</taxon>
    </lineage>
</organism>
<keyword evidence="1" id="KW-0472">Membrane</keyword>
<proteinExistence type="predicted"/>
<dbReference type="Proteomes" id="UP000050794">
    <property type="component" value="Unassembled WGS sequence"/>
</dbReference>
<feature type="transmembrane region" description="Helical" evidence="1">
    <location>
        <begin position="112"/>
        <end position="132"/>
    </location>
</feature>
<gene>
    <name evidence="2" type="ORF">TCNE_LOCUS226</name>
</gene>
<feature type="transmembrane region" description="Helical" evidence="1">
    <location>
        <begin position="369"/>
        <end position="390"/>
    </location>
</feature>
<accession>A0A183TVF6</accession>
<evidence type="ECO:0000256" key="1">
    <source>
        <dbReference type="SAM" id="Phobius"/>
    </source>
</evidence>
<dbReference type="Pfam" id="PF07690">
    <property type="entry name" value="MFS_1"/>
    <property type="match status" value="1"/>
</dbReference>
<evidence type="ECO:0000313" key="2">
    <source>
        <dbReference type="EMBL" id="VDM23854.1"/>
    </source>
</evidence>
<keyword evidence="1" id="KW-1133">Transmembrane helix</keyword>
<dbReference type="PANTHER" id="PTHR45757">
    <property type="entry name" value="PROTEIN CBG23364-RELATED"/>
    <property type="match status" value="1"/>
</dbReference>
<dbReference type="GO" id="GO:0016020">
    <property type="term" value="C:membrane"/>
    <property type="evidence" value="ECO:0007669"/>
    <property type="project" value="TreeGrafter"/>
</dbReference>
<feature type="transmembrane region" description="Helical" evidence="1">
    <location>
        <begin position="176"/>
        <end position="196"/>
    </location>
</feature>
<reference evidence="2 3" key="2">
    <citation type="submission" date="2018-11" db="EMBL/GenBank/DDBJ databases">
        <authorList>
            <consortium name="Pathogen Informatics"/>
        </authorList>
    </citation>
    <scope>NUCLEOTIDE SEQUENCE [LARGE SCALE GENOMIC DNA]</scope>
</reference>
<sequence length="451" mass="49590">MFQTSKEEWRNCFTRTRFVVMPLLLLCLSSLWANILCFNIAQICMNPDDENDNITTWLTGSVALSAIVAHFPLIIIINRLRVRIVFTILGFLSGIATLLMPLAFHLGFACIVFLRAIQGIAFASNFIVIGVFAAKWTYYKQSGLFVSILVSYMQLAPTLSNPISGAICSTSLGWTSIFYGHGIFTVLLFLLFLLFYRNTPSKHPLVGHVEANKISINKIDIRCAVDQRNVPYVAILKTAAVWAVWIAAIGNFYCVNTIYLFADSVLFKVSATGVSAALPPVVQFVLKVLAGFVSDKIRFIGETAKLRIFNSVAFWGASAFAVALAFLTIGADNEANVCIVILSATTGMLGICTGGFYKAGPMISGPYSAFVTGNVSLALNITMFIVPFIMSAIAPDNTAEQWRTIFLIVGGVMVSTNLPCHRICLSFQLWNSFCKIFQYKLRMNNVAVNVN</sequence>
<feature type="transmembrane region" description="Helical" evidence="1">
    <location>
        <begin position="57"/>
        <end position="77"/>
    </location>
</feature>
<feature type="transmembrane region" description="Helical" evidence="1">
    <location>
        <begin position="274"/>
        <end position="294"/>
    </location>
</feature>
<dbReference type="SUPFAM" id="SSF103473">
    <property type="entry name" value="MFS general substrate transporter"/>
    <property type="match status" value="1"/>
</dbReference>
<dbReference type="Gene3D" id="1.20.1250.20">
    <property type="entry name" value="MFS general substrate transporter like domains"/>
    <property type="match status" value="2"/>
</dbReference>
<name>A0A183TVF6_TOXCA</name>
<evidence type="ECO:0000313" key="4">
    <source>
        <dbReference type="WBParaSite" id="TCNE_0000022501-mRNA-1"/>
    </source>
</evidence>
<dbReference type="EMBL" id="UYWY01000083">
    <property type="protein sequence ID" value="VDM23854.1"/>
    <property type="molecule type" value="Genomic_DNA"/>
</dbReference>
<keyword evidence="3" id="KW-1185">Reference proteome</keyword>
<dbReference type="InterPro" id="IPR036259">
    <property type="entry name" value="MFS_trans_sf"/>
</dbReference>